<gene>
    <name evidence="2" type="ORF">Pan241w_17110</name>
</gene>
<feature type="transmembrane region" description="Helical" evidence="1">
    <location>
        <begin position="37"/>
        <end position="56"/>
    </location>
</feature>
<keyword evidence="1" id="KW-1133">Transmembrane helix</keyword>
<keyword evidence="1" id="KW-0812">Transmembrane</keyword>
<feature type="transmembrane region" description="Helical" evidence="1">
    <location>
        <begin position="12"/>
        <end position="31"/>
    </location>
</feature>
<accession>A0A517RCN3</accession>
<keyword evidence="3" id="KW-1185">Reference proteome</keyword>
<dbReference type="PROSITE" id="PS51257">
    <property type="entry name" value="PROKAR_LIPOPROTEIN"/>
    <property type="match status" value="1"/>
</dbReference>
<keyword evidence="1" id="KW-0472">Membrane</keyword>
<feature type="transmembrane region" description="Helical" evidence="1">
    <location>
        <begin position="243"/>
        <end position="271"/>
    </location>
</feature>
<feature type="transmembrane region" description="Helical" evidence="1">
    <location>
        <begin position="101"/>
        <end position="121"/>
    </location>
</feature>
<evidence type="ECO:0000313" key="2">
    <source>
        <dbReference type="EMBL" id="QDT41648.1"/>
    </source>
</evidence>
<organism evidence="2 3">
    <name type="scientific">Gimesia alba</name>
    <dbReference type="NCBI Taxonomy" id="2527973"/>
    <lineage>
        <taxon>Bacteria</taxon>
        <taxon>Pseudomonadati</taxon>
        <taxon>Planctomycetota</taxon>
        <taxon>Planctomycetia</taxon>
        <taxon>Planctomycetales</taxon>
        <taxon>Planctomycetaceae</taxon>
        <taxon>Gimesia</taxon>
    </lineage>
</organism>
<dbReference type="KEGG" id="gaz:Pan241w_17110"/>
<reference evidence="2 3" key="1">
    <citation type="submission" date="2019-02" db="EMBL/GenBank/DDBJ databases">
        <title>Deep-cultivation of Planctomycetes and their phenomic and genomic characterization uncovers novel biology.</title>
        <authorList>
            <person name="Wiegand S."/>
            <person name="Jogler M."/>
            <person name="Boedeker C."/>
            <person name="Pinto D."/>
            <person name="Vollmers J."/>
            <person name="Rivas-Marin E."/>
            <person name="Kohn T."/>
            <person name="Peeters S.H."/>
            <person name="Heuer A."/>
            <person name="Rast P."/>
            <person name="Oberbeckmann S."/>
            <person name="Bunk B."/>
            <person name="Jeske O."/>
            <person name="Meyerdierks A."/>
            <person name="Storesund J.E."/>
            <person name="Kallscheuer N."/>
            <person name="Luecker S."/>
            <person name="Lage O.M."/>
            <person name="Pohl T."/>
            <person name="Merkel B.J."/>
            <person name="Hornburger P."/>
            <person name="Mueller R.-W."/>
            <person name="Bruemmer F."/>
            <person name="Labrenz M."/>
            <person name="Spormann A.M."/>
            <person name="Op den Camp H."/>
            <person name="Overmann J."/>
            <person name="Amann R."/>
            <person name="Jetten M.S.M."/>
            <person name="Mascher T."/>
            <person name="Medema M.H."/>
            <person name="Devos D.P."/>
            <person name="Kaster A.-K."/>
            <person name="Ovreas L."/>
            <person name="Rohde M."/>
            <person name="Galperin M.Y."/>
            <person name="Jogler C."/>
        </authorList>
    </citation>
    <scope>NUCLEOTIDE SEQUENCE [LARGE SCALE GENOMIC DNA]</scope>
    <source>
        <strain evidence="2 3">Pan241w</strain>
    </source>
</reference>
<proteinExistence type="predicted"/>
<feature type="transmembrane region" description="Helical" evidence="1">
    <location>
        <begin position="68"/>
        <end position="89"/>
    </location>
</feature>
<sequence>MKHFWMQQRITFLLFTVISLLIFAGCYLFSITLSKTSFASGTILLLCLLFLASYQLRKKISFLPLGSSAAWLRFHIFIGFLSFVVFAIHTRLQIPNGLLEFILFLTYYTVFLSGVVGLFLSRTIPYRLLSRGEEVLFERIPVHRRKIHDRVKTLVFDDAQPEQGAALPDFYHKHLQDFFEGPRHQISHILHSKRHLHQLKQKISAQEPFLDEQEQVRLQQIAEQIQLKDDLDYQYIFQAIIKLWLFVHVPLTYSLIIFAFYHALAACAFASTSG</sequence>
<evidence type="ECO:0000313" key="3">
    <source>
        <dbReference type="Proteomes" id="UP000317171"/>
    </source>
</evidence>
<name>A0A517RCN3_9PLAN</name>
<evidence type="ECO:0000256" key="1">
    <source>
        <dbReference type="SAM" id="Phobius"/>
    </source>
</evidence>
<dbReference type="Proteomes" id="UP000317171">
    <property type="component" value="Chromosome"/>
</dbReference>
<dbReference type="AlphaFoldDB" id="A0A517RCN3"/>
<protein>
    <recommendedName>
        <fullName evidence="4">Ferric reductase like transmembrane component</fullName>
    </recommendedName>
</protein>
<dbReference type="EMBL" id="CP036269">
    <property type="protein sequence ID" value="QDT41648.1"/>
    <property type="molecule type" value="Genomic_DNA"/>
</dbReference>
<evidence type="ECO:0008006" key="4">
    <source>
        <dbReference type="Google" id="ProtNLM"/>
    </source>
</evidence>